<feature type="compositionally biased region" description="Basic and acidic residues" evidence="1">
    <location>
        <begin position="7"/>
        <end position="22"/>
    </location>
</feature>
<dbReference type="RefSeq" id="WP_260115781.1">
    <property type="nucleotide sequence ID" value="NZ_CP093360.1"/>
</dbReference>
<evidence type="ECO:0000256" key="1">
    <source>
        <dbReference type="SAM" id="MobiDB-lite"/>
    </source>
</evidence>
<keyword evidence="4" id="KW-1185">Reference proteome</keyword>
<evidence type="ECO:0000256" key="2">
    <source>
        <dbReference type="SAM" id="Phobius"/>
    </source>
</evidence>
<name>A0A976RQN7_9LACO</name>
<evidence type="ECO:0000313" key="3">
    <source>
        <dbReference type="EMBL" id="UQS85972.1"/>
    </source>
</evidence>
<accession>A0A976RQN7</accession>
<reference evidence="3" key="1">
    <citation type="journal article" date="2022" name="Int. J. Syst. Evol. Microbiol.">
        <title>Apilactobacillus apisilvae sp. nov., Nicolia spurrieriana gen. nov. sp. nov., Bombilactobacillus folatiphilus sp. nov. and Bombilactobacillus thymidiniphilus sp. nov., four new lactic acid bacterial isolates from stingless bees Tetragonula carbonaria and Austroplebeia australis.</title>
        <authorList>
            <person name="Oliphant S.A."/>
            <person name="Watson-Haigh N.S."/>
            <person name="Sumby K.M."/>
            <person name="Gardner J."/>
            <person name="Groom S."/>
            <person name="Jiranek V."/>
        </authorList>
    </citation>
    <scope>NUCLEOTIDE SEQUENCE</scope>
    <source>
        <strain evidence="3">SGEP1_A5</strain>
    </source>
</reference>
<keyword evidence="2" id="KW-1133">Transmembrane helix</keyword>
<feature type="transmembrane region" description="Helical" evidence="2">
    <location>
        <begin position="53"/>
        <end position="73"/>
    </location>
</feature>
<keyword evidence="3" id="KW-0614">Plasmid</keyword>
<dbReference type="EMBL" id="CP093360">
    <property type="protein sequence ID" value="UQS85972.1"/>
    <property type="molecule type" value="Genomic_DNA"/>
</dbReference>
<sequence>MNQNNEPETREELHRNYRRSIENGDNYDSNDNSEYRQDYNSTPPKKKRHYGRWIAGIIAVLLIIGIFSVSHQVSELSNNQRKTDTTLDKVIKNQGEQIAKEKAPANVKPQVIKIIQNTPLSELQRAANDQALFNQIANQNQVPQKYIQEAQTAWFNSENQALRQAIENGNLLAAYNDYRNSNNSSSSSSN</sequence>
<proteinExistence type="predicted"/>
<dbReference type="KEGG" id="lbe:MOO44_01245"/>
<geneLocation type="plasmid" evidence="3 4">
    <name>p1unnamed</name>
</geneLocation>
<dbReference type="AlphaFoldDB" id="A0A976RQN7"/>
<gene>
    <name evidence="3" type="ORF">MOO44_01245</name>
</gene>
<evidence type="ECO:0000313" key="4">
    <source>
        <dbReference type="Proteomes" id="UP000831181"/>
    </source>
</evidence>
<protein>
    <submittedName>
        <fullName evidence="3">Uncharacterized protein</fullName>
    </submittedName>
</protein>
<feature type="compositionally biased region" description="Polar residues" evidence="1">
    <location>
        <begin position="26"/>
        <end position="43"/>
    </location>
</feature>
<organism evidence="3 4">
    <name type="scientific">Nicoliella spurrieriana</name>
    <dbReference type="NCBI Taxonomy" id="2925830"/>
    <lineage>
        <taxon>Bacteria</taxon>
        <taxon>Bacillati</taxon>
        <taxon>Bacillota</taxon>
        <taxon>Bacilli</taxon>
        <taxon>Lactobacillales</taxon>
        <taxon>Lactobacillaceae</taxon>
        <taxon>Nicoliella</taxon>
    </lineage>
</organism>
<dbReference type="Proteomes" id="UP000831181">
    <property type="component" value="Plasmid p1unnamed"/>
</dbReference>
<keyword evidence="2" id="KW-0812">Transmembrane</keyword>
<feature type="region of interest" description="Disordered" evidence="1">
    <location>
        <begin position="1"/>
        <end position="47"/>
    </location>
</feature>
<keyword evidence="2" id="KW-0472">Membrane</keyword>